<evidence type="ECO:0000313" key="5">
    <source>
        <dbReference type="Ensembl" id="ENSOANP00000036127.1"/>
    </source>
</evidence>
<evidence type="ECO:0000256" key="3">
    <source>
        <dbReference type="SAM" id="MobiDB-lite"/>
    </source>
</evidence>
<dbReference type="Gene3D" id="2.60.40.10">
    <property type="entry name" value="Immunoglobulins"/>
    <property type="match status" value="1"/>
</dbReference>
<evidence type="ECO:0000313" key="6">
    <source>
        <dbReference type="Proteomes" id="UP000002279"/>
    </source>
</evidence>
<dbReference type="PROSITE" id="PS50835">
    <property type="entry name" value="IG_LIKE"/>
    <property type="match status" value="1"/>
</dbReference>
<organism evidence="5 6">
    <name type="scientific">Ornithorhynchus anatinus</name>
    <name type="common">Duckbill platypus</name>
    <dbReference type="NCBI Taxonomy" id="9258"/>
    <lineage>
        <taxon>Eukaryota</taxon>
        <taxon>Metazoa</taxon>
        <taxon>Chordata</taxon>
        <taxon>Craniata</taxon>
        <taxon>Vertebrata</taxon>
        <taxon>Euteleostomi</taxon>
        <taxon>Mammalia</taxon>
        <taxon>Monotremata</taxon>
        <taxon>Ornithorhynchidae</taxon>
        <taxon>Ornithorhynchus</taxon>
    </lineage>
</organism>
<dbReference type="InParanoid" id="A0A6I8N5E9"/>
<name>A0A6I8N5E9_ORNAN</name>
<feature type="compositionally biased region" description="Basic and acidic residues" evidence="3">
    <location>
        <begin position="219"/>
        <end position="232"/>
    </location>
</feature>
<evidence type="ECO:0000259" key="4">
    <source>
        <dbReference type="PROSITE" id="PS50835"/>
    </source>
</evidence>
<dbReference type="InterPro" id="IPR007110">
    <property type="entry name" value="Ig-like_dom"/>
</dbReference>
<dbReference type="PANTHER" id="PTHR23268:SF110">
    <property type="entry name" value="T CELL RECEPTOR BETA VARIABLE 27"/>
    <property type="match status" value="1"/>
</dbReference>
<keyword evidence="6" id="KW-1185">Reference proteome</keyword>
<dbReference type="GO" id="GO:0005886">
    <property type="term" value="C:plasma membrane"/>
    <property type="evidence" value="ECO:0000318"/>
    <property type="project" value="GO_Central"/>
</dbReference>
<evidence type="ECO:0000256" key="2">
    <source>
        <dbReference type="ARBA" id="ARBA00022859"/>
    </source>
</evidence>
<reference evidence="5" key="2">
    <citation type="submission" date="2025-08" db="UniProtKB">
        <authorList>
            <consortium name="Ensembl"/>
        </authorList>
    </citation>
    <scope>IDENTIFICATION</scope>
    <source>
        <strain evidence="5">Glennie</strain>
    </source>
</reference>
<dbReference type="SUPFAM" id="SSF48726">
    <property type="entry name" value="Immunoglobulin"/>
    <property type="match status" value="1"/>
</dbReference>
<dbReference type="PANTHER" id="PTHR23268">
    <property type="entry name" value="T-CELL RECEPTOR BETA CHAIN"/>
    <property type="match status" value="1"/>
</dbReference>
<dbReference type="Ensembl" id="ENSOANT00000055105.1">
    <property type="protein sequence ID" value="ENSOANP00000036127.1"/>
    <property type="gene ID" value="ENSOANG00000049232.1"/>
</dbReference>
<keyword evidence="2" id="KW-0391">Immunity</keyword>
<dbReference type="InterPro" id="IPR050413">
    <property type="entry name" value="TCR_beta_variable"/>
</dbReference>
<protein>
    <recommendedName>
        <fullName evidence="4">Ig-like domain-containing protein</fullName>
    </recommendedName>
</protein>
<dbReference type="Bgee" id="ENSOANG00000049232">
    <property type="expression patterns" value="Expressed in testis and 1 other cell type or tissue"/>
</dbReference>
<feature type="region of interest" description="Disordered" evidence="3">
    <location>
        <begin position="201"/>
        <end position="232"/>
    </location>
</feature>
<dbReference type="Pfam" id="PF07686">
    <property type="entry name" value="V-set"/>
    <property type="match status" value="1"/>
</dbReference>
<proteinExistence type="predicted"/>
<evidence type="ECO:0000256" key="1">
    <source>
        <dbReference type="ARBA" id="ARBA00022729"/>
    </source>
</evidence>
<reference evidence="5 6" key="1">
    <citation type="journal article" date="2008" name="Nature">
        <title>Genome analysis of the platypus reveals unique signatures of evolution.</title>
        <authorList>
            <person name="Warren W.C."/>
            <person name="Hillier L.W."/>
            <person name="Marshall Graves J.A."/>
            <person name="Birney E."/>
            <person name="Ponting C.P."/>
            <person name="Grutzner F."/>
            <person name="Belov K."/>
            <person name="Miller W."/>
            <person name="Clarke L."/>
            <person name="Chinwalla A.T."/>
            <person name="Yang S.P."/>
            <person name="Heger A."/>
            <person name="Locke D.P."/>
            <person name="Miethke P."/>
            <person name="Waters P.D."/>
            <person name="Veyrunes F."/>
            <person name="Fulton L."/>
            <person name="Fulton B."/>
            <person name="Graves T."/>
            <person name="Wallis J."/>
            <person name="Puente X.S."/>
            <person name="Lopez-Otin C."/>
            <person name="Ordonez G.R."/>
            <person name="Eichler E.E."/>
            <person name="Chen L."/>
            <person name="Cheng Z."/>
            <person name="Deakin J.E."/>
            <person name="Alsop A."/>
            <person name="Thompson K."/>
            <person name="Kirby P."/>
            <person name="Papenfuss A.T."/>
            <person name="Wakefield M.J."/>
            <person name="Olender T."/>
            <person name="Lancet D."/>
            <person name="Huttley G.A."/>
            <person name="Smit A.F."/>
            <person name="Pask A."/>
            <person name="Temple-Smith P."/>
            <person name="Batzer M.A."/>
            <person name="Walker J.A."/>
            <person name="Konkel M.K."/>
            <person name="Harris R.S."/>
            <person name="Whittington C.M."/>
            <person name="Wong E.S."/>
            <person name="Gemmell N.J."/>
            <person name="Buschiazzo E."/>
            <person name="Vargas Jentzsch I.M."/>
            <person name="Merkel A."/>
            <person name="Schmitz J."/>
            <person name="Zemann A."/>
            <person name="Churakov G."/>
            <person name="Kriegs J.O."/>
            <person name="Brosius J."/>
            <person name="Murchison E.P."/>
            <person name="Sachidanandam R."/>
            <person name="Smith C."/>
            <person name="Hannon G.J."/>
            <person name="Tsend-Ayush E."/>
            <person name="McMillan D."/>
            <person name="Attenborough R."/>
            <person name="Rens W."/>
            <person name="Ferguson-Smith M."/>
            <person name="Lefevre C.M."/>
            <person name="Sharp J.A."/>
            <person name="Nicholas K.R."/>
            <person name="Ray D.A."/>
            <person name="Kube M."/>
            <person name="Reinhardt R."/>
            <person name="Pringle T.H."/>
            <person name="Taylor J."/>
            <person name="Jones R.C."/>
            <person name="Nixon B."/>
            <person name="Dacheux J.L."/>
            <person name="Niwa H."/>
            <person name="Sekita Y."/>
            <person name="Huang X."/>
            <person name="Stark A."/>
            <person name="Kheradpour P."/>
            <person name="Kellis M."/>
            <person name="Flicek P."/>
            <person name="Chen Y."/>
            <person name="Webber C."/>
            <person name="Hardison R."/>
            <person name="Nelson J."/>
            <person name="Hallsworth-Pepin K."/>
            <person name="Delehaunty K."/>
            <person name="Markovic C."/>
            <person name="Minx P."/>
            <person name="Feng Y."/>
            <person name="Kremitzki C."/>
            <person name="Mitreva M."/>
            <person name="Glasscock J."/>
            <person name="Wylie T."/>
            <person name="Wohldmann P."/>
            <person name="Thiru P."/>
            <person name="Nhan M.N."/>
            <person name="Pohl C.S."/>
            <person name="Smith S.M."/>
            <person name="Hou S."/>
            <person name="Nefedov M."/>
            <person name="de Jong P.J."/>
            <person name="Renfree M.B."/>
            <person name="Mardis E.R."/>
            <person name="Wilson R.K."/>
        </authorList>
    </citation>
    <scope>NUCLEOTIDE SEQUENCE [LARGE SCALE GENOMIC DNA]</scope>
    <source>
        <strain evidence="5 6">Glennie</strain>
    </source>
</reference>
<dbReference type="GeneTree" id="ENSGT00940000162480"/>
<sequence>MELVSSPATIMEIEDYSLATAAVGRCQQTGPVTSNTGPAYPEHRNIGLQGLLLLGEVAPSWKTPQFGPGPTMDPRTVCFVAICLLEVTKNTRVIQTSRYLLVRPGEKVILRCEQDMKHDYMYWYRQDPGLGLRLIYYSQDIALFTPGDLSKGYNVSRSETRSFLLIVESASPDKTSVYLCASSNTQTRGAAGFLIQNHARQPDRRPLPPASVYPQRTAPRRETPEQDGEGEQRKNPILLLLGLSFQSLAHSKPLTNAIIIIISQMGPALDCNVTKAISQVYKFPVTVCG</sequence>
<dbReference type="GO" id="GO:0002376">
    <property type="term" value="P:immune system process"/>
    <property type="evidence" value="ECO:0007669"/>
    <property type="project" value="UniProtKB-KW"/>
</dbReference>
<dbReference type="AlphaFoldDB" id="A0A6I8N5E9"/>
<accession>A0A6I8N5E9</accession>
<dbReference type="GO" id="GO:0007166">
    <property type="term" value="P:cell surface receptor signaling pathway"/>
    <property type="evidence" value="ECO:0000318"/>
    <property type="project" value="GO_Central"/>
</dbReference>
<feature type="domain" description="Ig-like" evidence="4">
    <location>
        <begin position="91"/>
        <end position="191"/>
    </location>
</feature>
<keyword evidence="1" id="KW-0732">Signal</keyword>
<dbReference type="InterPro" id="IPR036179">
    <property type="entry name" value="Ig-like_dom_sf"/>
</dbReference>
<dbReference type="InterPro" id="IPR013106">
    <property type="entry name" value="Ig_V-set"/>
</dbReference>
<dbReference type="InterPro" id="IPR013783">
    <property type="entry name" value="Ig-like_fold"/>
</dbReference>
<reference evidence="5" key="3">
    <citation type="submission" date="2025-09" db="UniProtKB">
        <authorList>
            <consortium name="Ensembl"/>
        </authorList>
    </citation>
    <scope>IDENTIFICATION</scope>
    <source>
        <strain evidence="5">Glennie</strain>
    </source>
</reference>
<dbReference type="Proteomes" id="UP000002279">
    <property type="component" value="Chromosome 2"/>
</dbReference>